<dbReference type="PANTHER" id="PTHR48090:SF8">
    <property type="entry name" value="GLYCOSYLTRANSFERASE CSBB-RELATED"/>
    <property type="match status" value="1"/>
</dbReference>
<keyword evidence="2" id="KW-1003">Cell membrane</keyword>
<gene>
    <name evidence="11" type="primary">csbB_2</name>
    <name evidence="11" type="ORF">CLORY_29040</name>
</gene>
<dbReference type="AlphaFoldDB" id="A0A1V4IKD1"/>
<evidence type="ECO:0000313" key="11">
    <source>
        <dbReference type="EMBL" id="OPJ60329.1"/>
    </source>
</evidence>
<evidence type="ECO:0000256" key="5">
    <source>
        <dbReference type="ARBA" id="ARBA00022692"/>
    </source>
</evidence>
<evidence type="ECO:0000256" key="3">
    <source>
        <dbReference type="ARBA" id="ARBA00022676"/>
    </source>
</evidence>
<evidence type="ECO:0000256" key="9">
    <source>
        <dbReference type="SAM" id="Phobius"/>
    </source>
</evidence>
<comment type="caution">
    <text evidence="11">The sequence shown here is derived from an EMBL/GenBank/DDBJ whole genome shotgun (WGS) entry which is preliminary data.</text>
</comment>
<evidence type="ECO:0000256" key="6">
    <source>
        <dbReference type="ARBA" id="ARBA00022989"/>
    </source>
</evidence>
<dbReference type="Gene3D" id="3.90.550.10">
    <property type="entry name" value="Spore Coat Polysaccharide Biosynthesis Protein SpsA, Chain A"/>
    <property type="match status" value="1"/>
</dbReference>
<evidence type="ECO:0000256" key="1">
    <source>
        <dbReference type="ARBA" id="ARBA00004651"/>
    </source>
</evidence>
<dbReference type="EC" id="2.4.-.-" evidence="11"/>
<keyword evidence="5 9" id="KW-0812">Transmembrane</keyword>
<comment type="subcellular location">
    <subcellularLocation>
        <location evidence="1">Cell membrane</location>
        <topology evidence="1">Multi-pass membrane protein</topology>
    </subcellularLocation>
</comment>
<feature type="domain" description="Glycosyltransferase 2-like" evidence="10">
    <location>
        <begin position="5"/>
        <end position="170"/>
    </location>
</feature>
<evidence type="ECO:0000259" key="10">
    <source>
        <dbReference type="Pfam" id="PF00535"/>
    </source>
</evidence>
<protein>
    <submittedName>
        <fullName evidence="11">Putative glycosyltransferase CsbB</fullName>
        <ecNumber evidence="11">2.4.-.-</ecNumber>
    </submittedName>
</protein>
<dbReference type="InterPro" id="IPR001173">
    <property type="entry name" value="Glyco_trans_2-like"/>
</dbReference>
<dbReference type="InterPro" id="IPR029044">
    <property type="entry name" value="Nucleotide-diphossugar_trans"/>
</dbReference>
<sequence length="314" mass="36304">MKLLTIIIPCYNEEKVLPFFYRKMNEIYEKMKHKVDFEYMFIDDGSKDGTLDYIKEVSMKDYRVKYVSFSRNFGKEAAIYAGLEHSKGDYVTLIDADLQHPPEMIIQMYDGIIDGEYDCVAARRVTRAGEPPIRSLFARAFYRIINKISKAEVVDGASDFRLMTRQMVEVILEMKENNRFTKGIFGWVGFNTKWIEYENRERIAGESKWSFWSLFKYAIEGIVGFSTFPLIISSVLGVLFTVVSLTALAGMFFESFILGHSPSKTILIISIILFIGGLQFLCIGILSEYTGKTYLESKHRPIYIEKEEYVTNDK</sequence>
<reference evidence="11 12" key="1">
    <citation type="submission" date="2017-03" db="EMBL/GenBank/DDBJ databases">
        <title>Genome sequence of Clostridium oryzae DSM 28571.</title>
        <authorList>
            <person name="Poehlein A."/>
            <person name="Daniel R."/>
        </authorList>
    </citation>
    <scope>NUCLEOTIDE SEQUENCE [LARGE SCALE GENOMIC DNA]</scope>
    <source>
        <strain evidence="11 12">DSM 28571</strain>
    </source>
</reference>
<evidence type="ECO:0000256" key="2">
    <source>
        <dbReference type="ARBA" id="ARBA00022475"/>
    </source>
</evidence>
<dbReference type="STRING" id="1450648.CLORY_29040"/>
<proteinExistence type="inferred from homology"/>
<dbReference type="GO" id="GO:0016757">
    <property type="term" value="F:glycosyltransferase activity"/>
    <property type="evidence" value="ECO:0007669"/>
    <property type="project" value="UniProtKB-KW"/>
</dbReference>
<feature type="transmembrane region" description="Helical" evidence="9">
    <location>
        <begin position="230"/>
        <end position="253"/>
    </location>
</feature>
<dbReference type="EMBL" id="MZGV01000033">
    <property type="protein sequence ID" value="OPJ60329.1"/>
    <property type="molecule type" value="Genomic_DNA"/>
</dbReference>
<feature type="transmembrane region" description="Helical" evidence="9">
    <location>
        <begin position="265"/>
        <end position="286"/>
    </location>
</feature>
<evidence type="ECO:0000256" key="4">
    <source>
        <dbReference type="ARBA" id="ARBA00022679"/>
    </source>
</evidence>
<keyword evidence="3 11" id="KW-0328">Glycosyltransferase</keyword>
<dbReference type="GO" id="GO:0005886">
    <property type="term" value="C:plasma membrane"/>
    <property type="evidence" value="ECO:0007669"/>
    <property type="project" value="UniProtKB-SubCell"/>
</dbReference>
<name>A0A1V4IKD1_9CLOT</name>
<keyword evidence="7 9" id="KW-0472">Membrane</keyword>
<dbReference type="PANTHER" id="PTHR48090">
    <property type="entry name" value="UNDECAPRENYL-PHOSPHATE 4-DEOXY-4-FORMAMIDO-L-ARABINOSE TRANSFERASE-RELATED"/>
    <property type="match status" value="1"/>
</dbReference>
<keyword evidence="12" id="KW-1185">Reference proteome</keyword>
<organism evidence="11 12">
    <name type="scientific">Clostridium oryzae</name>
    <dbReference type="NCBI Taxonomy" id="1450648"/>
    <lineage>
        <taxon>Bacteria</taxon>
        <taxon>Bacillati</taxon>
        <taxon>Bacillota</taxon>
        <taxon>Clostridia</taxon>
        <taxon>Eubacteriales</taxon>
        <taxon>Clostridiaceae</taxon>
        <taxon>Clostridium</taxon>
    </lineage>
</organism>
<keyword evidence="4 11" id="KW-0808">Transferase</keyword>
<evidence type="ECO:0000256" key="8">
    <source>
        <dbReference type="ARBA" id="ARBA00038152"/>
    </source>
</evidence>
<dbReference type="RefSeq" id="WP_079425704.1">
    <property type="nucleotide sequence ID" value="NZ_MZGV01000033.1"/>
</dbReference>
<keyword evidence="6 9" id="KW-1133">Transmembrane helix</keyword>
<dbReference type="InterPro" id="IPR050256">
    <property type="entry name" value="Glycosyltransferase_2"/>
</dbReference>
<evidence type="ECO:0000256" key="7">
    <source>
        <dbReference type="ARBA" id="ARBA00023136"/>
    </source>
</evidence>
<dbReference type="OrthoDB" id="9807778at2"/>
<dbReference type="CDD" id="cd04187">
    <property type="entry name" value="DPM1_like_bac"/>
    <property type="match status" value="1"/>
</dbReference>
<dbReference type="Proteomes" id="UP000190080">
    <property type="component" value="Unassembled WGS sequence"/>
</dbReference>
<accession>A0A1V4IKD1</accession>
<dbReference type="SUPFAM" id="SSF53448">
    <property type="entry name" value="Nucleotide-diphospho-sugar transferases"/>
    <property type="match status" value="1"/>
</dbReference>
<comment type="similarity">
    <text evidence="8">Belongs to the glycosyltransferase 2 family. GtrB subfamily.</text>
</comment>
<evidence type="ECO:0000313" key="12">
    <source>
        <dbReference type="Proteomes" id="UP000190080"/>
    </source>
</evidence>
<dbReference type="FunFam" id="3.90.550.10:FF:000079">
    <property type="entry name" value="Probable glycosyl transferase"/>
    <property type="match status" value="1"/>
</dbReference>
<dbReference type="Pfam" id="PF00535">
    <property type="entry name" value="Glycos_transf_2"/>
    <property type="match status" value="1"/>
</dbReference>